<dbReference type="AlphaFoldDB" id="A0A5P2DS45"/>
<dbReference type="GeneID" id="86952348"/>
<protein>
    <submittedName>
        <fullName evidence="1">Uncharacterized protein</fullName>
    </submittedName>
</protein>
<dbReference type="EMBL" id="CP029189">
    <property type="protein sequence ID" value="QES57992.1"/>
    <property type="molecule type" value="Genomic_DNA"/>
</dbReference>
<dbReference type="RefSeq" id="WP_150260901.1">
    <property type="nucleotide sequence ID" value="NZ_CP029189.1"/>
</dbReference>
<reference evidence="1 2" key="1">
    <citation type="submission" date="2018-05" db="EMBL/GenBank/DDBJ databases">
        <title>Streptomyces venezuelae.</title>
        <authorList>
            <person name="Kim W."/>
            <person name="Lee N."/>
            <person name="Cho B.-K."/>
        </authorList>
    </citation>
    <scope>NUCLEOTIDE SEQUENCE [LARGE SCALE GENOMIC DNA]</scope>
    <source>
        <strain evidence="1 2">ATCC 21018</strain>
    </source>
</reference>
<organism evidence="1 2">
    <name type="scientific">Streptomyces venezuelae</name>
    <dbReference type="NCBI Taxonomy" id="54571"/>
    <lineage>
        <taxon>Bacteria</taxon>
        <taxon>Bacillati</taxon>
        <taxon>Actinomycetota</taxon>
        <taxon>Actinomycetes</taxon>
        <taxon>Kitasatosporales</taxon>
        <taxon>Streptomycetaceae</taxon>
        <taxon>Streptomyces</taxon>
    </lineage>
</organism>
<evidence type="ECO:0000313" key="2">
    <source>
        <dbReference type="Proteomes" id="UP000324101"/>
    </source>
</evidence>
<accession>A0A5P2DS45</accession>
<gene>
    <name evidence="1" type="ORF">DEJ51_30760</name>
</gene>
<proteinExistence type="predicted"/>
<evidence type="ECO:0000313" key="1">
    <source>
        <dbReference type="EMBL" id="QES57992.1"/>
    </source>
</evidence>
<dbReference type="Proteomes" id="UP000324101">
    <property type="component" value="Chromosome"/>
</dbReference>
<sequence>MPQSVPSGRAAVPGHQEIAARLPVFRSARVGLFATHADHLELAVARRTVTANHITLSVTEGAQR</sequence>
<name>A0A5P2DS45_STRVZ</name>